<dbReference type="InterPro" id="IPR005828">
    <property type="entry name" value="MFS_sugar_transport-like"/>
</dbReference>
<feature type="transmembrane region" description="Helical" evidence="7">
    <location>
        <begin position="570"/>
        <end position="590"/>
    </location>
</feature>
<organism evidence="9 10">
    <name type="scientific">Phaeosphaeria nodorum (strain SN15 / ATCC MYA-4574 / FGSC 10173)</name>
    <name type="common">Glume blotch fungus</name>
    <name type="synonym">Parastagonospora nodorum</name>
    <dbReference type="NCBI Taxonomy" id="321614"/>
    <lineage>
        <taxon>Eukaryota</taxon>
        <taxon>Fungi</taxon>
        <taxon>Dikarya</taxon>
        <taxon>Ascomycota</taxon>
        <taxon>Pezizomycotina</taxon>
        <taxon>Dothideomycetes</taxon>
        <taxon>Pleosporomycetidae</taxon>
        <taxon>Pleosporales</taxon>
        <taxon>Pleosporineae</taxon>
        <taxon>Phaeosphaeriaceae</taxon>
        <taxon>Parastagonospora</taxon>
    </lineage>
</organism>
<dbReference type="OrthoDB" id="4139357at2759"/>
<dbReference type="InterPro" id="IPR020846">
    <property type="entry name" value="MFS_dom"/>
</dbReference>
<dbReference type="AlphaFoldDB" id="A0A7U2IAR4"/>
<evidence type="ECO:0000256" key="5">
    <source>
        <dbReference type="ARBA" id="ARBA00023136"/>
    </source>
</evidence>
<dbReference type="SUPFAM" id="SSF103473">
    <property type="entry name" value="MFS general substrate transporter"/>
    <property type="match status" value="1"/>
</dbReference>
<dbReference type="KEGG" id="pno:SNOG_11765"/>
<dbReference type="InterPro" id="IPR036259">
    <property type="entry name" value="MFS_trans_sf"/>
</dbReference>
<dbReference type="GO" id="GO:0016020">
    <property type="term" value="C:membrane"/>
    <property type="evidence" value="ECO:0007669"/>
    <property type="project" value="UniProtKB-SubCell"/>
</dbReference>
<dbReference type="Proteomes" id="UP000663193">
    <property type="component" value="Chromosome 20"/>
</dbReference>
<sequence length="598" mass="64931">MANDLDKSSKSQDYDNEKQVVEGPGAGGVQMPIYNNLDKSSKSQDYDNEKQLAEVPGAGGVQIPIYNNLELVSSENLTFTAILKGTAAHPLNTFEKKAALINAELDNFGLGRYQICIWFLCGFGYFLDLAWSQGVGLISTAIYQEMNVADKDTGTIFALANAGLAIGALGFGLAVDIIGRKWAFNLTCLITSVFGLLLAAPKFNYGAICGIYFLASLGLGGNIPIDATIALEFLPQSRRFLVALLSMWQPIGVSVASGIAYGTAAKWRCEPELPSCKAVAAGEACCTVSSNMGWRYNVIVLGAMTLVIFFLRYFVFNFHESPKFLLARGREAEAIEVLHKIAKFNRAPPPTLTLEMFAAIDAADPDFHAAVVAPTNLTRAEKNKAVFKNVGKELKRLKGIFTNKLSLFIFILLGIAYMGDYWSFNLAGNFLPIILLRNNVSNGRGTVQDTYKQYIIIYTPGILGAILALASVQMPLLGRKWSLVFSAICQGLSMAMYTQVDSTAAYVGLNALEYIMQTYFNAVLYASAPELFDTAYRGSVSGMLSCLGRIAGIVAPYAGAQLLANESSGILWLGAGGIWLSALMMVFLPVEMRNRQMF</sequence>
<reference evidence="10" key="1">
    <citation type="journal article" date="2021" name="BMC Genomics">
        <title>Chromosome-level genome assembly and manually-curated proteome of model necrotroph Parastagonospora nodorum Sn15 reveals a genome-wide trove of candidate effector homologs, and redundancy of virulence-related functions within an accessory chromosome.</title>
        <authorList>
            <person name="Bertazzoni S."/>
            <person name="Jones D.A.B."/>
            <person name="Phan H.T."/>
            <person name="Tan K.-C."/>
            <person name="Hane J.K."/>
        </authorList>
    </citation>
    <scope>NUCLEOTIDE SEQUENCE [LARGE SCALE GENOMIC DNA]</scope>
    <source>
        <strain evidence="10">SN15 / ATCC MYA-4574 / FGSC 10173)</strain>
    </source>
</reference>
<dbReference type="Gene3D" id="1.20.1250.20">
    <property type="entry name" value="MFS general substrate transporter like domains"/>
    <property type="match status" value="1"/>
</dbReference>
<accession>A0A7U2IAR4</accession>
<protein>
    <recommendedName>
        <fullName evidence="8">Major facilitator superfamily (MFS) profile domain-containing protein</fullName>
    </recommendedName>
</protein>
<feature type="compositionally biased region" description="Basic and acidic residues" evidence="6">
    <location>
        <begin position="1"/>
        <end position="20"/>
    </location>
</feature>
<feature type="region of interest" description="Disordered" evidence="6">
    <location>
        <begin position="1"/>
        <end position="47"/>
    </location>
</feature>
<dbReference type="FunFam" id="1.20.1250.20:FF:001297">
    <property type="entry name" value="Chromosome 19, whole genome shotgun sequence"/>
    <property type="match status" value="1"/>
</dbReference>
<evidence type="ECO:0000313" key="10">
    <source>
        <dbReference type="Proteomes" id="UP000663193"/>
    </source>
</evidence>
<dbReference type="Pfam" id="PF00083">
    <property type="entry name" value="Sugar_tr"/>
    <property type="match status" value="1"/>
</dbReference>
<dbReference type="OMA" id="VFRFHES"/>
<evidence type="ECO:0000256" key="4">
    <source>
        <dbReference type="ARBA" id="ARBA00022989"/>
    </source>
</evidence>
<dbReference type="PROSITE" id="PS50850">
    <property type="entry name" value="MFS"/>
    <property type="match status" value="1"/>
</dbReference>
<feature type="domain" description="Major facilitator superfamily (MFS) profile" evidence="8">
    <location>
        <begin position="117"/>
        <end position="593"/>
    </location>
</feature>
<dbReference type="PANTHER" id="PTHR23511">
    <property type="entry name" value="SYNAPTIC VESICLE GLYCOPROTEIN 2"/>
    <property type="match status" value="1"/>
</dbReference>
<comment type="subcellular location">
    <subcellularLocation>
        <location evidence="1">Membrane</location>
        <topology evidence="1">Multi-pass membrane protein</topology>
    </subcellularLocation>
</comment>
<keyword evidence="4 7" id="KW-1133">Transmembrane helix</keyword>
<keyword evidence="3 7" id="KW-0812">Transmembrane</keyword>
<feature type="transmembrane region" description="Helical" evidence="7">
    <location>
        <begin position="182"/>
        <end position="199"/>
    </location>
</feature>
<keyword evidence="2" id="KW-0813">Transport</keyword>
<keyword evidence="10" id="KW-1185">Reference proteome</keyword>
<gene>
    <name evidence="9" type="ORF">JI435_117650</name>
</gene>
<feature type="transmembrane region" description="Helical" evidence="7">
    <location>
        <begin position="538"/>
        <end position="558"/>
    </location>
</feature>
<dbReference type="GO" id="GO:0022857">
    <property type="term" value="F:transmembrane transporter activity"/>
    <property type="evidence" value="ECO:0007669"/>
    <property type="project" value="InterPro"/>
</dbReference>
<evidence type="ECO:0000256" key="3">
    <source>
        <dbReference type="ARBA" id="ARBA00022692"/>
    </source>
</evidence>
<dbReference type="EMBL" id="CP069042">
    <property type="protein sequence ID" value="QRD06385.1"/>
    <property type="molecule type" value="Genomic_DNA"/>
</dbReference>
<feature type="transmembrane region" description="Helical" evidence="7">
    <location>
        <begin position="241"/>
        <end position="264"/>
    </location>
</feature>
<feature type="transmembrane region" description="Helical" evidence="7">
    <location>
        <begin position="296"/>
        <end position="315"/>
    </location>
</feature>
<feature type="transmembrane region" description="Helical" evidence="7">
    <location>
        <begin position="155"/>
        <end position="175"/>
    </location>
</feature>
<feature type="transmembrane region" description="Helical" evidence="7">
    <location>
        <begin position="205"/>
        <end position="229"/>
    </location>
</feature>
<dbReference type="RefSeq" id="XP_001802003.1">
    <property type="nucleotide sequence ID" value="XM_001801951.1"/>
</dbReference>
<evidence type="ECO:0000313" key="9">
    <source>
        <dbReference type="EMBL" id="QRD06385.1"/>
    </source>
</evidence>
<evidence type="ECO:0000256" key="6">
    <source>
        <dbReference type="SAM" id="MobiDB-lite"/>
    </source>
</evidence>
<dbReference type="PANTHER" id="PTHR23511:SF3">
    <property type="entry name" value="MAJOR FACILITATOR SUPERFAMILY (MFS) PROFILE DOMAIN-CONTAINING PROTEIN"/>
    <property type="match status" value="1"/>
</dbReference>
<dbReference type="VEuPathDB" id="FungiDB:JI435_117650"/>
<evidence type="ECO:0000256" key="7">
    <source>
        <dbReference type="SAM" id="Phobius"/>
    </source>
</evidence>
<keyword evidence="5 7" id="KW-0472">Membrane</keyword>
<evidence type="ECO:0000259" key="8">
    <source>
        <dbReference type="PROSITE" id="PS50850"/>
    </source>
</evidence>
<feature type="transmembrane region" description="Helical" evidence="7">
    <location>
        <begin position="504"/>
        <end position="526"/>
    </location>
</feature>
<feature type="transmembrane region" description="Helical" evidence="7">
    <location>
        <begin position="451"/>
        <end position="469"/>
    </location>
</feature>
<name>A0A7U2IAR4_PHANO</name>
<feature type="transmembrane region" description="Helical" evidence="7">
    <location>
        <begin position="405"/>
        <end position="424"/>
    </location>
</feature>
<feature type="transmembrane region" description="Helical" evidence="7">
    <location>
        <begin position="115"/>
        <end position="143"/>
    </location>
</feature>
<evidence type="ECO:0000256" key="2">
    <source>
        <dbReference type="ARBA" id="ARBA00022448"/>
    </source>
</evidence>
<proteinExistence type="predicted"/>
<evidence type="ECO:0000256" key="1">
    <source>
        <dbReference type="ARBA" id="ARBA00004141"/>
    </source>
</evidence>